<sequence>INRTVANLQGVLQEQTGQMPTFDKRAGCREMCRGQVVMQALHGGRQGAGRAQASSYLRLMRGRDAGHRCAAWATHTCGGGLERAARASSARCPLGDMVTQILVAMLHQQSGC</sequence>
<reference evidence="1" key="1">
    <citation type="submission" date="2025-08" db="UniProtKB">
        <authorList>
            <consortium name="Ensembl"/>
        </authorList>
    </citation>
    <scope>IDENTIFICATION</scope>
</reference>
<evidence type="ECO:0000313" key="2">
    <source>
        <dbReference type="Proteomes" id="UP000694404"/>
    </source>
</evidence>
<protein>
    <submittedName>
        <fullName evidence="1">Uncharacterized protein</fullName>
    </submittedName>
</protein>
<dbReference type="AlphaFoldDB" id="A0A8C0HJX2"/>
<keyword evidence="2" id="KW-1185">Reference proteome</keyword>
<accession>A0A8C0HJX2</accession>
<reference evidence="1" key="2">
    <citation type="submission" date="2025-09" db="UniProtKB">
        <authorList>
            <consortium name="Ensembl"/>
        </authorList>
    </citation>
    <scope>IDENTIFICATION</scope>
</reference>
<evidence type="ECO:0000313" key="1">
    <source>
        <dbReference type="Ensembl" id="ENSCABP00000022174.1"/>
    </source>
</evidence>
<proteinExistence type="predicted"/>
<name>A0A8C0HJX2_CHEAB</name>
<dbReference type="Proteomes" id="UP000694404">
    <property type="component" value="Unplaced"/>
</dbReference>
<dbReference type="Ensembl" id="ENSCABT00000024294.1">
    <property type="protein sequence ID" value="ENSCABP00000022174.1"/>
    <property type="gene ID" value="ENSCABG00000016335.1"/>
</dbReference>
<organism evidence="1 2">
    <name type="scientific">Chelonoidis abingdonii</name>
    <name type="common">Abingdon island giant tortoise</name>
    <name type="synonym">Testudo abingdonii</name>
    <dbReference type="NCBI Taxonomy" id="106734"/>
    <lineage>
        <taxon>Eukaryota</taxon>
        <taxon>Metazoa</taxon>
        <taxon>Chordata</taxon>
        <taxon>Craniata</taxon>
        <taxon>Vertebrata</taxon>
        <taxon>Euteleostomi</taxon>
        <taxon>Archelosauria</taxon>
        <taxon>Testudinata</taxon>
        <taxon>Testudines</taxon>
        <taxon>Cryptodira</taxon>
        <taxon>Durocryptodira</taxon>
        <taxon>Testudinoidea</taxon>
        <taxon>Testudinidae</taxon>
        <taxon>Chelonoidis</taxon>
    </lineage>
</organism>